<keyword evidence="2" id="KW-0547">Nucleotide-binding</keyword>
<comment type="caution">
    <text evidence="4">The sequence shown here is derived from an EMBL/GenBank/DDBJ whole genome shotgun (WGS) entry which is preliminary data.</text>
</comment>
<dbReference type="RefSeq" id="WP_005627888.1">
    <property type="nucleotide sequence ID" value="NZ_AMRA01000065.1"/>
</dbReference>
<keyword evidence="3" id="KW-0067">ATP-binding</keyword>
<dbReference type="GO" id="GO:0005524">
    <property type="term" value="F:ATP binding"/>
    <property type="evidence" value="ECO:0007669"/>
    <property type="project" value="UniProtKB-KW"/>
</dbReference>
<dbReference type="STRING" id="1122247.GCA_000379865_04604"/>
<evidence type="ECO:0000313" key="4">
    <source>
        <dbReference type="EMBL" id="EKF23528.1"/>
    </source>
</evidence>
<dbReference type="Gene3D" id="3.40.50.620">
    <property type="entry name" value="HUPs"/>
    <property type="match status" value="2"/>
</dbReference>
<proteinExistence type="inferred from homology"/>
<dbReference type="InterPro" id="IPR014729">
    <property type="entry name" value="Rossmann-like_a/b/a_fold"/>
</dbReference>
<keyword evidence="5" id="KW-1185">Reference proteome</keyword>
<protein>
    <submittedName>
        <fullName evidence="4">Universal stress family protein</fullName>
    </submittedName>
</protein>
<reference evidence="4 5" key="1">
    <citation type="journal article" date="2012" name="J. Bacteriol.">
        <title>Genome sequence of Mycobacterium hassiacum DSM 44199, a rare source of heat-stable mycobacterial proteins.</title>
        <authorList>
            <person name="Tiago I."/>
            <person name="Maranha A."/>
            <person name="Mendes V."/>
            <person name="Alarico S."/>
            <person name="Moynihan P.J."/>
            <person name="Clarke A.J."/>
            <person name="Macedo-Ribeiro S."/>
            <person name="Pereira P.J."/>
            <person name="Empadinhas N."/>
        </authorList>
    </citation>
    <scope>NUCLEOTIDE SEQUENCE [LARGE SCALE GENOMIC DNA]</scope>
    <source>
        <strain evidence="5">DSM 44199 / CIP 105218 / JCM 12690 / 3849</strain>
    </source>
</reference>
<dbReference type="PRINTS" id="PR01438">
    <property type="entry name" value="UNVRSLSTRESS"/>
</dbReference>
<dbReference type="eggNOG" id="COG0589">
    <property type="taxonomic scope" value="Bacteria"/>
</dbReference>
<organism evidence="4 5">
    <name type="scientific">Mycolicibacterium hassiacum (strain DSM 44199 / CIP 105218 / JCM 12690 / 3849)</name>
    <name type="common">Mycobacterium hassiacum</name>
    <dbReference type="NCBI Taxonomy" id="1122247"/>
    <lineage>
        <taxon>Bacteria</taxon>
        <taxon>Bacillati</taxon>
        <taxon>Actinomycetota</taxon>
        <taxon>Actinomycetes</taxon>
        <taxon>Mycobacteriales</taxon>
        <taxon>Mycobacteriaceae</taxon>
        <taxon>Mycolicibacterium</taxon>
    </lineage>
</organism>
<dbReference type="SUPFAM" id="SSF52402">
    <property type="entry name" value="Adenine nucleotide alpha hydrolases-like"/>
    <property type="match status" value="2"/>
</dbReference>
<evidence type="ECO:0000256" key="3">
    <source>
        <dbReference type="ARBA" id="ARBA00022840"/>
    </source>
</evidence>
<dbReference type="Pfam" id="PF00582">
    <property type="entry name" value="Usp"/>
    <property type="match status" value="2"/>
</dbReference>
<dbReference type="AlphaFoldDB" id="K5B8D9"/>
<dbReference type="EMBL" id="AMRA01000065">
    <property type="protein sequence ID" value="EKF23528.1"/>
    <property type="molecule type" value="Genomic_DNA"/>
</dbReference>
<dbReference type="InterPro" id="IPR006016">
    <property type="entry name" value="UspA"/>
</dbReference>
<accession>K5B8D9</accession>
<dbReference type="CDD" id="cd00293">
    <property type="entry name" value="USP-like"/>
    <property type="match status" value="1"/>
</dbReference>
<evidence type="ECO:0000256" key="2">
    <source>
        <dbReference type="ARBA" id="ARBA00022741"/>
    </source>
</evidence>
<dbReference type="Proteomes" id="UP000006265">
    <property type="component" value="Unassembled WGS sequence"/>
</dbReference>
<name>K5B8D9_MYCHD</name>
<evidence type="ECO:0000256" key="1">
    <source>
        <dbReference type="ARBA" id="ARBA00008791"/>
    </source>
</evidence>
<sequence>MTEATDRFVAGSGPIVVGVDGTPASTSAARWAAAVADRFGAPLELINAGHSTRSALGEAAAAIRSAVLAAQQEAATGVLESVEHQIRADFPGLDVVTVRSDEPIDTLLIARSRDARLIVLGSDDLSAAAALVVGSTTLAVTGHSSCPVVAWRGAVREATSQPIVLGVDGERTGAAAFAAAFEFADRFGVELRAVHAWPAPHPDFLTPFQADWDGLEALQWSVLLNAVEPWTKRYPAVKVTNYLERGNPAEALLKHASDAQLVVVANRGRGAVASALLGSTSLNLLHHCRVPVLLGHTVSDRT</sequence>
<comment type="similarity">
    <text evidence="1">Belongs to the universal stress protein A family.</text>
</comment>
<dbReference type="InterPro" id="IPR006015">
    <property type="entry name" value="Universal_stress_UspA"/>
</dbReference>
<evidence type="ECO:0000313" key="5">
    <source>
        <dbReference type="Proteomes" id="UP000006265"/>
    </source>
</evidence>
<dbReference type="OrthoDB" id="3174546at2"/>
<dbReference type="PATRIC" id="fig|1122247.3.peg.2368"/>
<dbReference type="PANTHER" id="PTHR46268:SF27">
    <property type="entry name" value="UNIVERSAL STRESS PROTEIN RV2623"/>
    <property type="match status" value="1"/>
</dbReference>
<gene>
    <name evidence="4" type="ORF">C731_2467</name>
</gene>
<dbReference type="PANTHER" id="PTHR46268">
    <property type="entry name" value="STRESS RESPONSE PROTEIN NHAX"/>
    <property type="match status" value="1"/>
</dbReference>